<comment type="similarity">
    <text evidence="7">Belongs to the binding-protein-dependent transport system permease family.</text>
</comment>
<evidence type="ECO:0000256" key="7">
    <source>
        <dbReference type="RuleBase" id="RU363032"/>
    </source>
</evidence>
<keyword evidence="3" id="KW-1003">Cell membrane</keyword>
<evidence type="ECO:0000256" key="1">
    <source>
        <dbReference type="ARBA" id="ARBA00004651"/>
    </source>
</evidence>
<feature type="transmembrane region" description="Helical" evidence="7">
    <location>
        <begin position="12"/>
        <end position="37"/>
    </location>
</feature>
<keyword evidence="4 7" id="KW-0812">Transmembrane</keyword>
<proteinExistence type="inferred from homology"/>
<keyword evidence="6 7" id="KW-0472">Membrane</keyword>
<keyword evidence="10" id="KW-1185">Reference proteome</keyword>
<dbReference type="InterPro" id="IPR035906">
    <property type="entry name" value="MetI-like_sf"/>
</dbReference>
<evidence type="ECO:0000256" key="2">
    <source>
        <dbReference type="ARBA" id="ARBA00022448"/>
    </source>
</evidence>
<comment type="caution">
    <text evidence="9">The sequence shown here is derived from an EMBL/GenBank/DDBJ whole genome shotgun (WGS) entry which is preliminary data.</text>
</comment>
<evidence type="ECO:0000256" key="6">
    <source>
        <dbReference type="ARBA" id="ARBA00023136"/>
    </source>
</evidence>
<dbReference type="EMBL" id="JAGGLB010000002">
    <property type="protein sequence ID" value="MBP1989453.1"/>
    <property type="molecule type" value="Genomic_DNA"/>
</dbReference>
<dbReference type="InterPro" id="IPR000515">
    <property type="entry name" value="MetI-like"/>
</dbReference>
<dbReference type="InterPro" id="IPR050809">
    <property type="entry name" value="UgpAE/MalFG_permease"/>
</dbReference>
<dbReference type="Gene3D" id="1.10.3720.10">
    <property type="entry name" value="MetI-like"/>
    <property type="match status" value="1"/>
</dbReference>
<dbReference type="PANTHER" id="PTHR43227">
    <property type="entry name" value="BLL4140 PROTEIN"/>
    <property type="match status" value="1"/>
</dbReference>
<feature type="transmembrane region" description="Helical" evidence="7">
    <location>
        <begin position="264"/>
        <end position="284"/>
    </location>
</feature>
<dbReference type="Pfam" id="PF00528">
    <property type="entry name" value="BPD_transp_1"/>
    <property type="match status" value="1"/>
</dbReference>
<evidence type="ECO:0000313" key="9">
    <source>
        <dbReference type="EMBL" id="MBP1989453.1"/>
    </source>
</evidence>
<dbReference type="Proteomes" id="UP001519287">
    <property type="component" value="Unassembled WGS sequence"/>
</dbReference>
<evidence type="ECO:0000256" key="3">
    <source>
        <dbReference type="ARBA" id="ARBA00022475"/>
    </source>
</evidence>
<feature type="domain" description="ABC transmembrane type-1" evidence="8">
    <location>
        <begin position="70"/>
        <end position="285"/>
    </location>
</feature>
<feature type="transmembrane region" description="Helical" evidence="7">
    <location>
        <begin position="110"/>
        <end position="129"/>
    </location>
</feature>
<keyword evidence="5 7" id="KW-1133">Transmembrane helix</keyword>
<comment type="subcellular location">
    <subcellularLocation>
        <location evidence="1 7">Cell membrane</location>
        <topology evidence="1 7">Multi-pass membrane protein</topology>
    </subcellularLocation>
</comment>
<reference evidence="9 10" key="1">
    <citation type="submission" date="2021-03" db="EMBL/GenBank/DDBJ databases">
        <title>Genomic Encyclopedia of Type Strains, Phase IV (KMG-IV): sequencing the most valuable type-strain genomes for metagenomic binning, comparative biology and taxonomic classification.</title>
        <authorList>
            <person name="Goeker M."/>
        </authorList>
    </citation>
    <scope>NUCLEOTIDE SEQUENCE [LARGE SCALE GENOMIC DNA]</scope>
    <source>
        <strain evidence="9 10">DSM 26048</strain>
    </source>
</reference>
<evidence type="ECO:0000259" key="8">
    <source>
        <dbReference type="PROSITE" id="PS50928"/>
    </source>
</evidence>
<gene>
    <name evidence="9" type="ORF">J2Z66_001048</name>
</gene>
<evidence type="ECO:0000256" key="5">
    <source>
        <dbReference type="ARBA" id="ARBA00022989"/>
    </source>
</evidence>
<dbReference type="SUPFAM" id="SSF161098">
    <property type="entry name" value="MetI-like"/>
    <property type="match status" value="1"/>
</dbReference>
<feature type="transmembrane region" description="Helical" evidence="7">
    <location>
        <begin position="204"/>
        <end position="228"/>
    </location>
</feature>
<evidence type="ECO:0000313" key="10">
    <source>
        <dbReference type="Proteomes" id="UP001519287"/>
    </source>
</evidence>
<sequence length="298" mass="33387">MLGSLAKNKALYLLLLPSVVYLIVFNYVPMYGVVLAFKDYNFMKGILHSPWVGMKHFNQLFSDPNFMTVTWNTLKISLLRLFFGFPFPIFLALLLNEVRITIFKRTIQTVIYLPHFISWIIVAGILRVLLTTDNGIVNHLIQQLGFEPISFLTSNVYFVPMLVASDILKEAGWGTIIYLAALAGIDPEQYEAAMIDGANRWHRLIYITLPGISTAISIMLILSLSGILNAGFDQIFNLYSPLVYPSADIIDTYVYRIGLLEGKYSLATALGLFKSLIGFILIVITNKAAKMLGGSGIW</sequence>
<dbReference type="PROSITE" id="PS50928">
    <property type="entry name" value="ABC_TM1"/>
    <property type="match status" value="1"/>
</dbReference>
<evidence type="ECO:0000256" key="4">
    <source>
        <dbReference type="ARBA" id="ARBA00022692"/>
    </source>
</evidence>
<keyword evidence="2 7" id="KW-0813">Transport</keyword>
<dbReference type="CDD" id="cd06261">
    <property type="entry name" value="TM_PBP2"/>
    <property type="match status" value="1"/>
</dbReference>
<organism evidence="9 10">
    <name type="scientific">Paenibacillus eucommiae</name>
    <dbReference type="NCBI Taxonomy" id="1355755"/>
    <lineage>
        <taxon>Bacteria</taxon>
        <taxon>Bacillati</taxon>
        <taxon>Bacillota</taxon>
        <taxon>Bacilli</taxon>
        <taxon>Bacillales</taxon>
        <taxon>Paenibacillaceae</taxon>
        <taxon>Paenibacillus</taxon>
    </lineage>
</organism>
<feature type="transmembrane region" description="Helical" evidence="7">
    <location>
        <begin position="77"/>
        <end position="98"/>
    </location>
</feature>
<accession>A0ABS4IPG6</accession>
<protein>
    <submittedName>
        <fullName evidence="9">Aldouronate transport system permease protein</fullName>
    </submittedName>
</protein>
<name>A0ABS4IPG6_9BACL</name>
<dbReference type="PANTHER" id="PTHR43227:SF11">
    <property type="entry name" value="BLL4140 PROTEIN"/>
    <property type="match status" value="1"/>
</dbReference>
<dbReference type="RefSeq" id="WP_245375267.1">
    <property type="nucleotide sequence ID" value="NZ_JAGGLB010000002.1"/>
</dbReference>